<evidence type="ECO:0000256" key="2">
    <source>
        <dbReference type="ARBA" id="ARBA00005585"/>
    </source>
</evidence>
<feature type="transmembrane region" description="Helical" evidence="7">
    <location>
        <begin position="322"/>
        <end position="344"/>
    </location>
</feature>
<comment type="caution">
    <text evidence="9">The sequence shown here is derived from an EMBL/GenBank/DDBJ whole genome shotgun (WGS) entry which is preliminary data.</text>
</comment>
<dbReference type="GO" id="GO:0006897">
    <property type="term" value="P:endocytosis"/>
    <property type="evidence" value="ECO:0007669"/>
    <property type="project" value="TreeGrafter"/>
</dbReference>
<comment type="subcellular location">
    <subcellularLocation>
        <location evidence="1">Membrane</location>
        <topology evidence="1">Multi-pass membrane protein</topology>
    </subcellularLocation>
</comment>
<dbReference type="PROSITE" id="PS50156">
    <property type="entry name" value="SSD"/>
    <property type="match status" value="1"/>
</dbReference>
<gene>
    <name evidence="9" type="ORF">BXYJ_LOCUS7701</name>
</gene>
<dbReference type="SUPFAM" id="SSF82866">
    <property type="entry name" value="Multidrug efflux transporter AcrB transmembrane domain"/>
    <property type="match status" value="2"/>
</dbReference>
<evidence type="ECO:0000256" key="3">
    <source>
        <dbReference type="ARBA" id="ARBA00022692"/>
    </source>
</evidence>
<evidence type="ECO:0000256" key="4">
    <source>
        <dbReference type="ARBA" id="ARBA00022989"/>
    </source>
</evidence>
<dbReference type="InterPro" id="IPR051697">
    <property type="entry name" value="Patched_domain-protein"/>
</dbReference>
<evidence type="ECO:0000256" key="6">
    <source>
        <dbReference type="ARBA" id="ARBA00023180"/>
    </source>
</evidence>
<dbReference type="PANTHER" id="PTHR10796:SF96">
    <property type="entry name" value="PATCHED-RELATED PROTEIN 9"/>
    <property type="match status" value="1"/>
</dbReference>
<evidence type="ECO:0000259" key="8">
    <source>
        <dbReference type="PROSITE" id="PS50156"/>
    </source>
</evidence>
<dbReference type="Gene3D" id="1.20.1640.10">
    <property type="entry name" value="Multidrug efflux transporter AcrB transmembrane domain"/>
    <property type="match status" value="2"/>
</dbReference>
<proteinExistence type="inferred from homology"/>
<feature type="transmembrane region" description="Helical" evidence="7">
    <location>
        <begin position="364"/>
        <end position="390"/>
    </location>
</feature>
<feature type="transmembrane region" description="Helical" evidence="7">
    <location>
        <begin position="21"/>
        <end position="42"/>
    </location>
</feature>
<feature type="transmembrane region" description="Helical" evidence="7">
    <location>
        <begin position="820"/>
        <end position="843"/>
    </location>
</feature>
<dbReference type="OrthoDB" id="6510177at2759"/>
<dbReference type="InterPro" id="IPR000731">
    <property type="entry name" value="SSD"/>
</dbReference>
<dbReference type="AlphaFoldDB" id="A0A7I8WG78"/>
<keyword evidence="10" id="KW-1185">Reference proteome</keyword>
<evidence type="ECO:0000313" key="9">
    <source>
        <dbReference type="EMBL" id="CAD5222882.1"/>
    </source>
</evidence>
<reference evidence="9" key="1">
    <citation type="submission" date="2020-09" db="EMBL/GenBank/DDBJ databases">
        <authorList>
            <person name="Kikuchi T."/>
        </authorList>
    </citation>
    <scope>NUCLEOTIDE SEQUENCE</scope>
    <source>
        <strain evidence="9">Ka4C1</strain>
    </source>
</reference>
<keyword evidence="6" id="KW-0325">Glycoprotein</keyword>
<dbReference type="EMBL" id="CAJFDI010000003">
    <property type="protein sequence ID" value="CAD5222882.1"/>
    <property type="molecule type" value="Genomic_DNA"/>
</dbReference>
<dbReference type="Proteomes" id="UP000659654">
    <property type="component" value="Unassembled WGS sequence"/>
</dbReference>
<feature type="transmembrane region" description="Helical" evidence="7">
    <location>
        <begin position="786"/>
        <end position="808"/>
    </location>
</feature>
<dbReference type="PANTHER" id="PTHR10796">
    <property type="entry name" value="PATCHED-RELATED"/>
    <property type="match status" value="1"/>
</dbReference>
<accession>A0A7I8WG78</accession>
<dbReference type="GO" id="GO:0005886">
    <property type="term" value="C:plasma membrane"/>
    <property type="evidence" value="ECO:0007669"/>
    <property type="project" value="TreeGrafter"/>
</dbReference>
<feature type="transmembrane region" description="Helical" evidence="7">
    <location>
        <begin position="294"/>
        <end position="316"/>
    </location>
</feature>
<keyword evidence="4 7" id="KW-1133">Transmembrane helix</keyword>
<evidence type="ECO:0000313" key="10">
    <source>
        <dbReference type="Proteomes" id="UP000659654"/>
    </source>
</evidence>
<feature type="transmembrane region" description="Helical" evidence="7">
    <location>
        <begin position="396"/>
        <end position="426"/>
    </location>
</feature>
<dbReference type="EMBL" id="CAJFCV020000003">
    <property type="protein sequence ID" value="CAG9111290.1"/>
    <property type="molecule type" value="Genomic_DNA"/>
</dbReference>
<keyword evidence="3 7" id="KW-0812">Transmembrane</keyword>
<dbReference type="InterPro" id="IPR003392">
    <property type="entry name" value="PTHD_SSD"/>
</dbReference>
<feature type="transmembrane region" description="Helical" evidence="7">
    <location>
        <begin position="264"/>
        <end position="282"/>
    </location>
</feature>
<dbReference type="Pfam" id="PF02460">
    <property type="entry name" value="Patched"/>
    <property type="match status" value="1"/>
</dbReference>
<dbReference type="SMR" id="A0A7I8WG78"/>
<sequence>MSLHLAVSQFFEWETRVVTKWPLLFISIPIIFTVSIVALAAYDPQINTSKQSLEMFLPDQMESLLHLHELMKLFPPRNALRDSYSLFGSKFVYVIYEDTTEDGNILTEKRMKDIADVHKNVKNVVTDKYLKYSDLCYREEPNGTCLIHPILYALEDSQALLATQFLARYPFIKISNATIDNAVVFGGVTLSNKTADKYGNRPIERARAVRLVYVLSPVNEADEWINQFIKAMRNLQYEDANIFFTSSKALPDEMQRNGELLIPWMPWMVTILIIFCALICFTSDCIRSQPFIGLSAMFNAFLAVCAAIATLIYVQYPFLHMILIMPFLIISIGVDNMFLMLKSWRLTCDSYHGRLSKASQSDEVLVYSITEVSVSLMITSLTDGFSFLVGSLSDFIAVRVFCVYCSLAILYMFLFQITLLTGLMVLHGRREVVQRHCLTFLKCKSTPLKHEDAYKQIGNSKYDDGLYTAISKKKHVELDHLERSDVWSRLTRFYQKPQVKFLGLVCYIGYLAVALNFLLQLPLGLDLKLLTPDNSYAALEIRAQERLFADYGAFCFAVIKTKKLELHKSSERQKLLKFYSILTKGGLVSPGEFWLEQFANFTENGDFHTEKLFMKTVIKFLEDERYSKYRSDIKFGKDGSIEAIKMIMRIRKLGAENDPPRAAWMRRLFKSSHYDGFVYDTSFLLVDQQATTLQNVIANVAIAVLVMLTVAILLIPRPISALAIAFCIISINVGVVGGLSAVGTRLDIISMITIVMSIGFSVDYATHITFHYLISQNDRLKQALEVVAFPIIQAATSTLVGVAILGVVPSYMIRTFVLTVVFVVIIGLVHAIFFLPILLGTVVPDSEFIRPYEAEKPVFHFEDPQVMEFQKVGYFEDFGVSVCRENNVGLA</sequence>
<comment type="similarity">
    <text evidence="2">Belongs to the patched family.</text>
</comment>
<evidence type="ECO:0000256" key="1">
    <source>
        <dbReference type="ARBA" id="ARBA00004141"/>
    </source>
</evidence>
<name>A0A7I8WG78_BURXY</name>
<dbReference type="GO" id="GO:0018996">
    <property type="term" value="P:molting cycle, collagen and cuticulin-based cuticle"/>
    <property type="evidence" value="ECO:0007669"/>
    <property type="project" value="TreeGrafter"/>
</dbReference>
<keyword evidence="5 7" id="KW-0472">Membrane</keyword>
<dbReference type="GO" id="GO:0030659">
    <property type="term" value="C:cytoplasmic vesicle membrane"/>
    <property type="evidence" value="ECO:0007669"/>
    <property type="project" value="TreeGrafter"/>
</dbReference>
<evidence type="ECO:0000256" key="5">
    <source>
        <dbReference type="ARBA" id="ARBA00023136"/>
    </source>
</evidence>
<protein>
    <submittedName>
        <fullName evidence="9">(pine wood nematode) hypothetical protein</fullName>
    </submittedName>
</protein>
<feature type="transmembrane region" description="Helical" evidence="7">
    <location>
        <begin position="499"/>
        <end position="519"/>
    </location>
</feature>
<evidence type="ECO:0000256" key="7">
    <source>
        <dbReference type="SAM" id="Phobius"/>
    </source>
</evidence>
<dbReference type="Proteomes" id="UP000582659">
    <property type="component" value="Unassembled WGS sequence"/>
</dbReference>
<feature type="transmembrane region" description="Helical" evidence="7">
    <location>
        <begin position="748"/>
        <end position="774"/>
    </location>
</feature>
<feature type="transmembrane region" description="Helical" evidence="7">
    <location>
        <begin position="696"/>
        <end position="715"/>
    </location>
</feature>
<organism evidence="9 10">
    <name type="scientific">Bursaphelenchus xylophilus</name>
    <name type="common">Pinewood nematode worm</name>
    <name type="synonym">Aphelenchoides xylophilus</name>
    <dbReference type="NCBI Taxonomy" id="6326"/>
    <lineage>
        <taxon>Eukaryota</taxon>
        <taxon>Metazoa</taxon>
        <taxon>Ecdysozoa</taxon>
        <taxon>Nematoda</taxon>
        <taxon>Chromadorea</taxon>
        <taxon>Rhabditida</taxon>
        <taxon>Tylenchina</taxon>
        <taxon>Tylenchomorpha</taxon>
        <taxon>Aphelenchoidea</taxon>
        <taxon>Aphelenchoididae</taxon>
        <taxon>Bursaphelenchus</taxon>
    </lineage>
</organism>
<feature type="transmembrane region" description="Helical" evidence="7">
    <location>
        <begin position="722"/>
        <end position="742"/>
    </location>
</feature>
<feature type="domain" description="SSD" evidence="8">
    <location>
        <begin position="259"/>
        <end position="426"/>
    </location>
</feature>